<gene>
    <name evidence="2" type="ORF">TWF718_001738</name>
</gene>
<evidence type="ECO:0000313" key="2">
    <source>
        <dbReference type="EMBL" id="KAK6357426.1"/>
    </source>
</evidence>
<evidence type="ECO:0000256" key="1">
    <source>
        <dbReference type="SAM" id="SignalP"/>
    </source>
</evidence>
<keyword evidence="3" id="KW-1185">Reference proteome</keyword>
<feature type="signal peptide" evidence="1">
    <location>
        <begin position="1"/>
        <end position="20"/>
    </location>
</feature>
<accession>A0AAN8N196</accession>
<organism evidence="2 3">
    <name type="scientific">Orbilia javanica</name>
    <dbReference type="NCBI Taxonomy" id="47235"/>
    <lineage>
        <taxon>Eukaryota</taxon>
        <taxon>Fungi</taxon>
        <taxon>Dikarya</taxon>
        <taxon>Ascomycota</taxon>
        <taxon>Pezizomycotina</taxon>
        <taxon>Orbiliomycetes</taxon>
        <taxon>Orbiliales</taxon>
        <taxon>Orbiliaceae</taxon>
        <taxon>Orbilia</taxon>
    </lineage>
</organism>
<sequence length="149" mass="16287">MFSYITTYAILLLFTPYLIAAGAKTNTKYGKGPTPPFYTDYGACWPIREKYPGYNTGKQLYDNVLKEGVWLAGGTTTGTGSNSCSGGCGSCVRLKDKSNKPIEMYFLIVDYEPEFTIAPNALARLEELNANYVAMPLVADMKNCTITGS</sequence>
<comment type="caution">
    <text evidence="2">The sequence shown here is derived from an EMBL/GenBank/DDBJ whole genome shotgun (WGS) entry which is preliminary data.</text>
</comment>
<evidence type="ECO:0000313" key="3">
    <source>
        <dbReference type="Proteomes" id="UP001313282"/>
    </source>
</evidence>
<dbReference type="EMBL" id="JAVHNR010000001">
    <property type="protein sequence ID" value="KAK6357426.1"/>
    <property type="molecule type" value="Genomic_DNA"/>
</dbReference>
<dbReference type="Proteomes" id="UP001313282">
    <property type="component" value="Unassembled WGS sequence"/>
</dbReference>
<name>A0AAN8N196_9PEZI</name>
<protein>
    <submittedName>
        <fullName evidence="2">Uncharacterized protein</fullName>
    </submittedName>
</protein>
<proteinExistence type="predicted"/>
<keyword evidence="1" id="KW-0732">Signal</keyword>
<reference evidence="2 3" key="1">
    <citation type="submission" date="2019-10" db="EMBL/GenBank/DDBJ databases">
        <authorList>
            <person name="Palmer J.M."/>
        </authorList>
    </citation>
    <scope>NUCLEOTIDE SEQUENCE [LARGE SCALE GENOMIC DNA]</scope>
    <source>
        <strain evidence="2 3">TWF718</strain>
    </source>
</reference>
<feature type="chain" id="PRO_5043006649" evidence="1">
    <location>
        <begin position="21"/>
        <end position="149"/>
    </location>
</feature>
<dbReference type="AlphaFoldDB" id="A0AAN8N196"/>